<dbReference type="PANTHER" id="PTHR43228:SF1">
    <property type="entry name" value="TWO-COMPONENT RESPONSE REGULATOR ARR22"/>
    <property type="match status" value="1"/>
</dbReference>
<evidence type="ECO:0000313" key="4">
    <source>
        <dbReference type="Proteomes" id="UP001180081"/>
    </source>
</evidence>
<dbReference type="InterPro" id="IPR001789">
    <property type="entry name" value="Sig_transdc_resp-reg_receiver"/>
</dbReference>
<protein>
    <submittedName>
        <fullName evidence="3">Response regulator</fullName>
    </submittedName>
</protein>
<keyword evidence="4" id="KW-1185">Reference proteome</keyword>
<dbReference type="InterPro" id="IPR011006">
    <property type="entry name" value="CheY-like_superfamily"/>
</dbReference>
<sequence length="125" mass="13054">MTGNKPTFYVIDDDSVLRSLIRGILTDAGLDHAGAAGSGEEGLKGCQDKQPDLVLLDINLPGSSGMDVLATLKRMKRSPRIIMISSEATLPRVKSAMSLGAAGFVVKPFTAAKLIAAVDNALRGS</sequence>
<dbReference type="PROSITE" id="PS50110">
    <property type="entry name" value="RESPONSE_REGULATORY"/>
    <property type="match status" value="1"/>
</dbReference>
<dbReference type="RefSeq" id="WP_290333253.1">
    <property type="nucleotide sequence ID" value="NZ_JAUFPU010000018.1"/>
</dbReference>
<feature type="modified residue" description="4-aspartylphosphate" evidence="1">
    <location>
        <position position="57"/>
    </location>
</feature>
<proteinExistence type="predicted"/>
<evidence type="ECO:0000259" key="2">
    <source>
        <dbReference type="PROSITE" id="PS50110"/>
    </source>
</evidence>
<accession>A0ABT8B6G0</accession>
<dbReference type="SMART" id="SM00448">
    <property type="entry name" value="REC"/>
    <property type="match status" value="1"/>
</dbReference>
<dbReference type="EMBL" id="JAUFPU010000018">
    <property type="protein sequence ID" value="MDN3577847.1"/>
    <property type="molecule type" value="Genomic_DNA"/>
</dbReference>
<dbReference type="Proteomes" id="UP001180081">
    <property type="component" value="Unassembled WGS sequence"/>
</dbReference>
<evidence type="ECO:0000256" key="1">
    <source>
        <dbReference type="PROSITE-ProRule" id="PRU00169"/>
    </source>
</evidence>
<evidence type="ECO:0000313" key="3">
    <source>
        <dbReference type="EMBL" id="MDN3577847.1"/>
    </source>
</evidence>
<dbReference type="Pfam" id="PF00072">
    <property type="entry name" value="Response_reg"/>
    <property type="match status" value="1"/>
</dbReference>
<reference evidence="3" key="1">
    <citation type="journal article" date="2014" name="Int. J. Syst. Evol. Microbiol.">
        <title>Complete genome of a new Firmicutes species belonging to the dominant human colonic microbiota ('Ruminococcus bicirculans') reveals two chromosomes and a selective capacity to utilize plant glucans.</title>
        <authorList>
            <consortium name="NISC Comparative Sequencing Program"/>
            <person name="Wegmann U."/>
            <person name="Louis P."/>
            <person name="Goesmann A."/>
            <person name="Henrissat B."/>
            <person name="Duncan S.H."/>
            <person name="Flint H.J."/>
        </authorList>
    </citation>
    <scope>NUCLEOTIDE SEQUENCE</scope>
    <source>
        <strain evidence="3">CECT 7703</strain>
    </source>
</reference>
<dbReference type="Gene3D" id="3.40.50.2300">
    <property type="match status" value="1"/>
</dbReference>
<dbReference type="InterPro" id="IPR052048">
    <property type="entry name" value="ST_Response_Regulator"/>
</dbReference>
<gene>
    <name evidence="3" type="ORF">QWZ03_13820</name>
</gene>
<comment type="caution">
    <text evidence="3">The sequence shown here is derived from an EMBL/GenBank/DDBJ whole genome shotgun (WGS) entry which is preliminary data.</text>
</comment>
<feature type="domain" description="Response regulatory" evidence="2">
    <location>
        <begin position="7"/>
        <end position="122"/>
    </location>
</feature>
<dbReference type="SUPFAM" id="SSF52172">
    <property type="entry name" value="CheY-like"/>
    <property type="match status" value="1"/>
</dbReference>
<reference evidence="3" key="2">
    <citation type="submission" date="2023-06" db="EMBL/GenBank/DDBJ databases">
        <authorList>
            <person name="Lucena T."/>
            <person name="Sun Q."/>
        </authorList>
    </citation>
    <scope>NUCLEOTIDE SEQUENCE</scope>
    <source>
        <strain evidence="3">CECT 7703</strain>
    </source>
</reference>
<dbReference type="PANTHER" id="PTHR43228">
    <property type="entry name" value="TWO-COMPONENT RESPONSE REGULATOR"/>
    <property type="match status" value="1"/>
</dbReference>
<organism evidence="3 4">
    <name type="scientific">Chitinimonas viridis</name>
    <dbReference type="NCBI Taxonomy" id="664880"/>
    <lineage>
        <taxon>Bacteria</taxon>
        <taxon>Pseudomonadati</taxon>
        <taxon>Pseudomonadota</taxon>
        <taxon>Betaproteobacteria</taxon>
        <taxon>Neisseriales</taxon>
        <taxon>Chitinibacteraceae</taxon>
        <taxon>Chitinimonas</taxon>
    </lineage>
</organism>
<keyword evidence="1" id="KW-0597">Phosphoprotein</keyword>
<name>A0ABT8B6G0_9NEIS</name>